<name>A0A0N4XSJ1_NIPBR</name>
<reference evidence="1 2" key="2">
    <citation type="submission" date="2018-11" db="EMBL/GenBank/DDBJ databases">
        <authorList>
            <consortium name="Pathogen Informatics"/>
        </authorList>
    </citation>
    <scope>NUCLEOTIDE SEQUENCE [LARGE SCALE GENOMIC DNA]</scope>
</reference>
<dbReference type="WBParaSite" id="NBR_0000549301-mRNA-1">
    <property type="protein sequence ID" value="NBR_0000549301-mRNA-1"/>
    <property type="gene ID" value="NBR_0000549301"/>
</dbReference>
<evidence type="ECO:0000313" key="1">
    <source>
        <dbReference type="EMBL" id="VDL69083.1"/>
    </source>
</evidence>
<protein>
    <submittedName>
        <fullName evidence="1 3">Uncharacterized protein</fullName>
    </submittedName>
</protein>
<accession>A0A0N4XSJ1</accession>
<dbReference type="EMBL" id="UYSL01013480">
    <property type="protein sequence ID" value="VDL69083.1"/>
    <property type="molecule type" value="Genomic_DNA"/>
</dbReference>
<sequence>MSNFFRNRHLGLMSQRNYRLSLSTESPRSQWTSPVIKVFSNEFFCTHTEAKVWP</sequence>
<proteinExistence type="predicted"/>
<organism evidence="3">
    <name type="scientific">Nippostrongylus brasiliensis</name>
    <name type="common">Rat hookworm</name>
    <dbReference type="NCBI Taxonomy" id="27835"/>
    <lineage>
        <taxon>Eukaryota</taxon>
        <taxon>Metazoa</taxon>
        <taxon>Ecdysozoa</taxon>
        <taxon>Nematoda</taxon>
        <taxon>Chromadorea</taxon>
        <taxon>Rhabditida</taxon>
        <taxon>Rhabditina</taxon>
        <taxon>Rhabditomorpha</taxon>
        <taxon>Strongyloidea</taxon>
        <taxon>Heligmosomidae</taxon>
        <taxon>Nippostrongylus</taxon>
    </lineage>
</organism>
<evidence type="ECO:0000313" key="2">
    <source>
        <dbReference type="Proteomes" id="UP000271162"/>
    </source>
</evidence>
<dbReference type="Proteomes" id="UP000271162">
    <property type="component" value="Unassembled WGS sequence"/>
</dbReference>
<evidence type="ECO:0000313" key="3">
    <source>
        <dbReference type="WBParaSite" id="NBR_0000549301-mRNA-1"/>
    </source>
</evidence>
<dbReference type="AlphaFoldDB" id="A0A0N4XSJ1"/>
<keyword evidence="2" id="KW-1185">Reference proteome</keyword>
<gene>
    <name evidence="1" type="ORF">NBR_LOCUS5494</name>
</gene>
<reference evidence="3" key="1">
    <citation type="submission" date="2017-02" db="UniProtKB">
        <authorList>
            <consortium name="WormBaseParasite"/>
        </authorList>
    </citation>
    <scope>IDENTIFICATION</scope>
</reference>